<sequence length="252" mass="28655">MEPFKRPLACISDLVLPRTCTVCGRRLLSFEKHICTSCLADLPLTFNWALPHNAMADRFNERIQENLFKDGEQSCFPGRHIPYCYATSLFFFNSEALYRHIPYSVKYRMDIPLGLFFGRMLGEMICLSPVLGDIDMVIPVPLHWTRKWKRGYNQAEVIARGIAGRIHADLCTGILFRSRRTATQTRLDIKGKEDNVRSAFAARKSIPPGIRHILLVDDVFTTGATLYACWQAVRTVSRDTRISIATLALVSN</sequence>
<dbReference type="CDD" id="cd06223">
    <property type="entry name" value="PRTases_typeI"/>
    <property type="match status" value="1"/>
</dbReference>
<comment type="caution">
    <text evidence="2">The sequence shown here is derived from an EMBL/GenBank/DDBJ whole genome shotgun (WGS) entry which is preliminary data.</text>
</comment>
<gene>
    <name evidence="2" type="ORF">IAB80_05865</name>
</gene>
<evidence type="ECO:0000313" key="3">
    <source>
        <dbReference type="Proteomes" id="UP000823771"/>
    </source>
</evidence>
<dbReference type="EMBL" id="JADILZ010000046">
    <property type="protein sequence ID" value="MBO8478393.1"/>
    <property type="molecule type" value="Genomic_DNA"/>
</dbReference>
<dbReference type="InterPro" id="IPR029057">
    <property type="entry name" value="PRTase-like"/>
</dbReference>
<protein>
    <submittedName>
        <fullName evidence="2">ComF family protein</fullName>
    </submittedName>
</protein>
<dbReference type="InterPro" id="IPR000836">
    <property type="entry name" value="PRTase_dom"/>
</dbReference>
<dbReference type="AlphaFoldDB" id="A0A9D9IVP9"/>
<name>A0A9D9IVP9_9BACT</name>
<reference evidence="2" key="2">
    <citation type="journal article" date="2021" name="PeerJ">
        <title>Extensive microbial diversity within the chicken gut microbiome revealed by metagenomics and culture.</title>
        <authorList>
            <person name="Gilroy R."/>
            <person name="Ravi A."/>
            <person name="Getino M."/>
            <person name="Pursley I."/>
            <person name="Horton D.L."/>
            <person name="Alikhan N.F."/>
            <person name="Baker D."/>
            <person name="Gharbi K."/>
            <person name="Hall N."/>
            <person name="Watson M."/>
            <person name="Adriaenssens E.M."/>
            <person name="Foster-Nyarko E."/>
            <person name="Jarju S."/>
            <person name="Secka A."/>
            <person name="Antonio M."/>
            <person name="Oren A."/>
            <person name="Chaudhuri R.R."/>
            <person name="La Ragione R."/>
            <person name="Hildebrand F."/>
            <person name="Pallen M.J."/>
        </authorList>
    </citation>
    <scope>NUCLEOTIDE SEQUENCE</scope>
    <source>
        <strain evidence="2">2478</strain>
    </source>
</reference>
<accession>A0A9D9IVP9</accession>
<dbReference type="Gene3D" id="3.40.50.2020">
    <property type="match status" value="1"/>
</dbReference>
<reference evidence="2" key="1">
    <citation type="submission" date="2020-10" db="EMBL/GenBank/DDBJ databases">
        <authorList>
            <person name="Gilroy R."/>
        </authorList>
    </citation>
    <scope>NUCLEOTIDE SEQUENCE</scope>
    <source>
        <strain evidence="2">2478</strain>
    </source>
</reference>
<evidence type="ECO:0000313" key="2">
    <source>
        <dbReference type="EMBL" id="MBO8478393.1"/>
    </source>
</evidence>
<evidence type="ECO:0000256" key="1">
    <source>
        <dbReference type="ARBA" id="ARBA00008007"/>
    </source>
</evidence>
<dbReference type="Proteomes" id="UP000823771">
    <property type="component" value="Unassembled WGS sequence"/>
</dbReference>
<dbReference type="PANTHER" id="PTHR47505:SF1">
    <property type="entry name" value="DNA UTILIZATION PROTEIN YHGH"/>
    <property type="match status" value="1"/>
</dbReference>
<dbReference type="InterPro" id="IPR051910">
    <property type="entry name" value="ComF/GntX_DNA_util-trans"/>
</dbReference>
<organism evidence="2 3">
    <name type="scientific">Candidatus Cryptobacteroides excrementipullorum</name>
    <dbReference type="NCBI Taxonomy" id="2840761"/>
    <lineage>
        <taxon>Bacteria</taxon>
        <taxon>Pseudomonadati</taxon>
        <taxon>Bacteroidota</taxon>
        <taxon>Bacteroidia</taxon>
        <taxon>Bacteroidales</taxon>
        <taxon>Candidatus Cryptobacteroides</taxon>
    </lineage>
</organism>
<proteinExistence type="inferred from homology"/>
<dbReference type="PANTHER" id="PTHR47505">
    <property type="entry name" value="DNA UTILIZATION PROTEIN YHGH"/>
    <property type="match status" value="1"/>
</dbReference>
<dbReference type="SUPFAM" id="SSF53271">
    <property type="entry name" value="PRTase-like"/>
    <property type="match status" value="1"/>
</dbReference>
<comment type="similarity">
    <text evidence="1">Belongs to the ComF/GntX family.</text>
</comment>